<organism evidence="2 3">
    <name type="scientific">Sphingomonas molluscorum</name>
    <dbReference type="NCBI Taxonomy" id="418184"/>
    <lineage>
        <taxon>Bacteria</taxon>
        <taxon>Pseudomonadati</taxon>
        <taxon>Pseudomonadota</taxon>
        <taxon>Alphaproteobacteria</taxon>
        <taxon>Sphingomonadales</taxon>
        <taxon>Sphingomonadaceae</taxon>
        <taxon>Sphingomonas</taxon>
    </lineage>
</organism>
<protein>
    <submittedName>
        <fullName evidence="2">Uncharacterized protein</fullName>
    </submittedName>
</protein>
<dbReference type="Proteomes" id="UP001380365">
    <property type="component" value="Unassembled WGS sequence"/>
</dbReference>
<evidence type="ECO:0000313" key="3">
    <source>
        <dbReference type="Proteomes" id="UP001380365"/>
    </source>
</evidence>
<dbReference type="EMBL" id="JBBGZA010000001">
    <property type="protein sequence ID" value="MEJ5094843.1"/>
    <property type="molecule type" value="Genomic_DNA"/>
</dbReference>
<proteinExistence type="predicted"/>
<keyword evidence="3" id="KW-1185">Reference proteome</keyword>
<dbReference type="RefSeq" id="WP_132883720.1">
    <property type="nucleotide sequence ID" value="NZ_JBBGZA010000001.1"/>
</dbReference>
<comment type="caution">
    <text evidence="2">The sequence shown here is derived from an EMBL/GenBank/DDBJ whole genome shotgun (WGS) entry which is preliminary data.</text>
</comment>
<accession>A0ABU8Q522</accession>
<sequence length="235" mass="25247">MPRKKNTSGTNLPAIKPTRNVTRPMHGGTDLVPVEAVFHVPTVHPSSRGPWDGEADKIAWTDRMSGLGCIIKRSGSTGCWEGFVGVGPDHPLFGVTPGALVGLDLRAHGGVNYAAACQKYEPESTSVCHVTDVDTRPSHSQRPLTKEGKEHDDAWWLGFSCDQAGDVIPGGSNPLQGRDVPAGVNERVYRDEAFVYRECVRLAAQLLAIADGVDHTTVQSEQPSVSAYDPRRVGG</sequence>
<evidence type="ECO:0000256" key="1">
    <source>
        <dbReference type="SAM" id="MobiDB-lite"/>
    </source>
</evidence>
<reference evidence="2 3" key="1">
    <citation type="submission" date="2023-12" db="EMBL/GenBank/DDBJ databases">
        <title>Gut-associated functions are favored during microbiome assembly across C. elegans life.</title>
        <authorList>
            <person name="Zimmermann J."/>
        </authorList>
    </citation>
    <scope>NUCLEOTIDE SEQUENCE [LARGE SCALE GENOMIC DNA]</scope>
    <source>
        <strain evidence="2 3">JUb134</strain>
    </source>
</reference>
<name>A0ABU8Q522_9SPHN</name>
<feature type="region of interest" description="Disordered" evidence="1">
    <location>
        <begin position="1"/>
        <end position="25"/>
    </location>
</feature>
<evidence type="ECO:0000313" key="2">
    <source>
        <dbReference type="EMBL" id="MEJ5094843.1"/>
    </source>
</evidence>
<gene>
    <name evidence="2" type="ORF">WH159_09875</name>
</gene>